<feature type="domain" description="ESPR" evidence="2">
    <location>
        <begin position="1"/>
        <end position="47"/>
    </location>
</feature>
<accession>G9YIF9</accession>
<feature type="transmembrane region" description="Helical" evidence="1">
    <location>
        <begin position="38"/>
        <end position="60"/>
    </location>
</feature>
<dbReference type="EMBL" id="AGCJ01000061">
    <property type="protein sequence ID" value="EHM39683.1"/>
    <property type="molecule type" value="Genomic_DNA"/>
</dbReference>
<keyword evidence="4" id="KW-1185">Reference proteome</keyword>
<keyword evidence="1" id="KW-0812">Transmembrane</keyword>
<sequence length="182" mass="19782">MNRIYRVVWSKVKGCYVVVSELAGTAKKSGRVRASGNTLAAVLAVFLLTGISVSSVSAALDGVNTFVEPGNQNIKIGNGTDLRNNSTKNGAIAIGDHAQIDDYVMQEGSIAIGKNAFVENMWGTQDKIFRFGMHSTDPLRTDHLLPAGIAIGQNTYARSGVMIGDHKYYRRLGRYYGKFQYG</sequence>
<gene>
    <name evidence="3" type="ORF">HMPREF0080_01451</name>
</gene>
<keyword evidence="1" id="KW-1133">Transmembrane helix</keyword>
<evidence type="ECO:0000313" key="3">
    <source>
        <dbReference type="EMBL" id="EHM39683.1"/>
    </source>
</evidence>
<dbReference type="STRING" id="861450.HMPREF0080_01451"/>
<name>G9YIF9_9FIRM</name>
<dbReference type="InterPro" id="IPR024973">
    <property type="entry name" value="ESPR"/>
</dbReference>
<dbReference type="AlphaFoldDB" id="G9YIF9"/>
<keyword evidence="1" id="KW-0472">Membrane</keyword>
<dbReference type="eggNOG" id="COG5295">
    <property type="taxonomic scope" value="Bacteria"/>
</dbReference>
<dbReference type="RefSeq" id="WP_006790419.1">
    <property type="nucleotide sequence ID" value="NZ_JH417600.1"/>
</dbReference>
<protein>
    <recommendedName>
        <fullName evidence="2">ESPR domain-containing protein</fullName>
    </recommendedName>
</protein>
<proteinExistence type="predicted"/>
<dbReference type="PATRIC" id="fig|861450.3.peg.1341"/>
<evidence type="ECO:0000313" key="4">
    <source>
        <dbReference type="Proteomes" id="UP000005481"/>
    </source>
</evidence>
<reference evidence="3 4" key="1">
    <citation type="submission" date="2011-08" db="EMBL/GenBank/DDBJ databases">
        <authorList>
            <person name="Weinstock G."/>
            <person name="Sodergren E."/>
            <person name="Clifton S."/>
            <person name="Fulton L."/>
            <person name="Fulton B."/>
            <person name="Courtney L."/>
            <person name="Fronick C."/>
            <person name="Harrison M."/>
            <person name="Strong C."/>
            <person name="Farmer C."/>
            <person name="Delahaunty K."/>
            <person name="Markovic C."/>
            <person name="Hall O."/>
            <person name="Minx P."/>
            <person name="Tomlinson C."/>
            <person name="Mitreva M."/>
            <person name="Hou S."/>
            <person name="Chen J."/>
            <person name="Wollam A."/>
            <person name="Pepin K.H."/>
            <person name="Johnson M."/>
            <person name="Bhonagiri V."/>
            <person name="Zhang X."/>
            <person name="Suruliraj S."/>
            <person name="Warren W."/>
            <person name="Chinwalla A."/>
            <person name="Mardis E.R."/>
            <person name="Wilson R.K."/>
        </authorList>
    </citation>
    <scope>NUCLEOTIDE SEQUENCE [LARGE SCALE GENOMIC DNA]</scope>
    <source>
        <strain evidence="3 4">F0357</strain>
    </source>
</reference>
<evidence type="ECO:0000256" key="1">
    <source>
        <dbReference type="SAM" id="Phobius"/>
    </source>
</evidence>
<dbReference type="InterPro" id="IPR011004">
    <property type="entry name" value="Trimer_LpxA-like_sf"/>
</dbReference>
<dbReference type="Pfam" id="PF13018">
    <property type="entry name" value="ESPR"/>
    <property type="match status" value="1"/>
</dbReference>
<comment type="caution">
    <text evidence="3">The sequence shown here is derived from an EMBL/GenBank/DDBJ whole genome shotgun (WGS) entry which is preliminary data.</text>
</comment>
<dbReference type="InterPro" id="IPR011049">
    <property type="entry name" value="Serralysin-like_metalloprot_C"/>
</dbReference>
<dbReference type="HOGENOM" id="CLU_1479169_0_0_9"/>
<dbReference type="OrthoDB" id="1625705at2"/>
<organism evidence="3 4">
    <name type="scientific">Anaeroglobus geminatus F0357</name>
    <dbReference type="NCBI Taxonomy" id="861450"/>
    <lineage>
        <taxon>Bacteria</taxon>
        <taxon>Bacillati</taxon>
        <taxon>Bacillota</taxon>
        <taxon>Negativicutes</taxon>
        <taxon>Veillonellales</taxon>
        <taxon>Veillonellaceae</taxon>
        <taxon>Anaeroglobus</taxon>
    </lineage>
</organism>
<dbReference type="Proteomes" id="UP000005481">
    <property type="component" value="Unassembled WGS sequence"/>
</dbReference>
<dbReference type="SUPFAM" id="SSF51161">
    <property type="entry name" value="Trimeric LpxA-like enzymes"/>
    <property type="match status" value="1"/>
</dbReference>
<dbReference type="Gene3D" id="2.150.10.10">
    <property type="entry name" value="Serralysin-like metalloprotease, C-terminal"/>
    <property type="match status" value="1"/>
</dbReference>
<evidence type="ECO:0000259" key="2">
    <source>
        <dbReference type="Pfam" id="PF13018"/>
    </source>
</evidence>